<proteinExistence type="predicted"/>
<gene>
    <name evidence="3" type="ordered locus">Dshi_1786</name>
</gene>
<keyword evidence="2" id="KW-0472">Membrane</keyword>
<dbReference type="KEGG" id="dsh:Dshi_1786"/>
<feature type="transmembrane region" description="Helical" evidence="2">
    <location>
        <begin position="52"/>
        <end position="73"/>
    </location>
</feature>
<evidence type="ECO:0000313" key="4">
    <source>
        <dbReference type="Proteomes" id="UP000006833"/>
    </source>
</evidence>
<dbReference type="RefSeq" id="WP_012178458.1">
    <property type="nucleotide sequence ID" value="NC_009952.1"/>
</dbReference>
<dbReference type="EMBL" id="CP000830">
    <property type="protein sequence ID" value="ABV93528.1"/>
    <property type="molecule type" value="Genomic_DNA"/>
</dbReference>
<feature type="transmembrane region" description="Helical" evidence="2">
    <location>
        <begin position="121"/>
        <end position="142"/>
    </location>
</feature>
<dbReference type="HOGENOM" id="CLU_1774436_0_0_5"/>
<accession>A8LMI3</accession>
<organism evidence="3 4">
    <name type="scientific">Dinoroseobacter shibae (strain DSM 16493 / NCIMB 14021 / DFL 12)</name>
    <dbReference type="NCBI Taxonomy" id="398580"/>
    <lineage>
        <taxon>Bacteria</taxon>
        <taxon>Pseudomonadati</taxon>
        <taxon>Pseudomonadota</taxon>
        <taxon>Alphaproteobacteria</taxon>
        <taxon>Rhodobacterales</taxon>
        <taxon>Roseobacteraceae</taxon>
        <taxon>Dinoroseobacter</taxon>
    </lineage>
</organism>
<dbReference type="AlphaFoldDB" id="A8LMI3"/>
<feature type="region of interest" description="Disordered" evidence="1">
    <location>
        <begin position="82"/>
        <end position="113"/>
    </location>
</feature>
<sequence length="146" mass="14503">MTPPAPAAVVGYDDQGAFLGVSQDAYHGGKWSARAASSTPVPGDYGGLPGPVLPAVDPLIVVALAVLLAILLLQDGGDDGGDSTWISAAPPPAPPPVVTFGDDPGPNPVPPGTPELPPVTAIPIAPALPFLLGAVVALSLAARRKR</sequence>
<reference evidence="4" key="1">
    <citation type="journal article" date="2010" name="ISME J.">
        <title>The complete genome sequence of the algal symbiont Dinoroseobacter shibae: a hitchhiker's guide to life in the sea.</title>
        <authorList>
            <person name="Wagner-Dobler I."/>
            <person name="Ballhausen B."/>
            <person name="Berger M."/>
            <person name="Brinkhoff T."/>
            <person name="Buchholz I."/>
            <person name="Bunk B."/>
            <person name="Cypionka H."/>
            <person name="Daniel R."/>
            <person name="Drepper T."/>
            <person name="Gerdts G."/>
            <person name="Hahnke S."/>
            <person name="Han C."/>
            <person name="Jahn D."/>
            <person name="Kalhoefer D."/>
            <person name="Kiss H."/>
            <person name="Klenk H.P."/>
            <person name="Kyrpides N."/>
            <person name="Liebl W."/>
            <person name="Liesegang H."/>
            <person name="Meincke L."/>
            <person name="Pati A."/>
            <person name="Petersen J."/>
            <person name="Piekarski T."/>
            <person name="Pommerenke C."/>
            <person name="Pradella S."/>
            <person name="Pukall R."/>
            <person name="Rabus R."/>
            <person name="Stackebrandt E."/>
            <person name="Thole S."/>
            <person name="Thompson L."/>
            <person name="Tielen P."/>
            <person name="Tomasch J."/>
            <person name="von Jan M."/>
            <person name="Wanphrut N."/>
            <person name="Wichels A."/>
            <person name="Zech H."/>
            <person name="Simon M."/>
        </authorList>
    </citation>
    <scope>NUCLEOTIDE SEQUENCE [LARGE SCALE GENOMIC DNA]</scope>
    <source>
        <strain evidence="4">DSM 16493 / NCIMB 14021 / DFL 12</strain>
    </source>
</reference>
<dbReference type="Proteomes" id="UP000006833">
    <property type="component" value="Chromosome"/>
</dbReference>
<protein>
    <submittedName>
        <fullName evidence="3">Uncharacterized protein</fullName>
    </submittedName>
</protein>
<evidence type="ECO:0000256" key="2">
    <source>
        <dbReference type="SAM" id="Phobius"/>
    </source>
</evidence>
<keyword evidence="2" id="KW-0812">Transmembrane</keyword>
<evidence type="ECO:0000313" key="3">
    <source>
        <dbReference type="EMBL" id="ABV93528.1"/>
    </source>
</evidence>
<keyword evidence="4" id="KW-1185">Reference proteome</keyword>
<name>A8LMI3_DINSH</name>
<evidence type="ECO:0000256" key="1">
    <source>
        <dbReference type="SAM" id="MobiDB-lite"/>
    </source>
</evidence>
<keyword evidence="2" id="KW-1133">Transmembrane helix</keyword>